<feature type="transmembrane region" description="Helical" evidence="2">
    <location>
        <begin position="47"/>
        <end position="66"/>
    </location>
</feature>
<feature type="coiled-coil region" evidence="1">
    <location>
        <begin position="96"/>
        <end position="123"/>
    </location>
</feature>
<name>A0ABX1V5X5_9GAMM</name>
<organism evidence="3 4">
    <name type="scientific">Acinetobacter terrae</name>
    <dbReference type="NCBI Taxonomy" id="2731247"/>
    <lineage>
        <taxon>Bacteria</taxon>
        <taxon>Pseudomonadati</taxon>
        <taxon>Pseudomonadota</taxon>
        <taxon>Gammaproteobacteria</taxon>
        <taxon>Moraxellales</taxon>
        <taxon>Moraxellaceae</taxon>
        <taxon>Acinetobacter</taxon>
        <taxon>Acinetobacter Taxon 24</taxon>
    </lineage>
</organism>
<comment type="caution">
    <text evidence="3">The sequence shown here is derived from an EMBL/GenBank/DDBJ whole genome shotgun (WGS) entry which is preliminary data.</text>
</comment>
<reference evidence="3 4" key="1">
    <citation type="submission" date="2020-04" db="EMBL/GenBank/DDBJ databases">
        <title>Acinetobacter Taxon 24.</title>
        <authorList>
            <person name="Nemec A."/>
            <person name="Radolfova-Krizova L."/>
            <person name="Higgins P.G."/>
            <person name="Spanelova P."/>
        </authorList>
    </citation>
    <scope>NUCLEOTIDE SEQUENCE [LARGE SCALE GENOMIC DNA]</scope>
    <source>
        <strain evidence="3 4">ANC 4279</strain>
    </source>
</reference>
<evidence type="ECO:0008006" key="5">
    <source>
        <dbReference type="Google" id="ProtNLM"/>
    </source>
</evidence>
<evidence type="ECO:0000313" key="3">
    <source>
        <dbReference type="EMBL" id="NNH88722.1"/>
    </source>
</evidence>
<dbReference type="EMBL" id="JABERG010000018">
    <property type="protein sequence ID" value="NNH88722.1"/>
    <property type="molecule type" value="Genomic_DNA"/>
</dbReference>
<evidence type="ECO:0000313" key="4">
    <source>
        <dbReference type="Proteomes" id="UP000546536"/>
    </source>
</evidence>
<accession>A0ABX1V5X5</accession>
<keyword evidence="2" id="KW-0812">Transmembrane</keyword>
<feature type="transmembrane region" description="Helical" evidence="2">
    <location>
        <begin position="72"/>
        <end position="95"/>
    </location>
</feature>
<gene>
    <name evidence="3" type="ORF">HLH13_13590</name>
</gene>
<dbReference type="Proteomes" id="UP000546536">
    <property type="component" value="Unassembled WGS sequence"/>
</dbReference>
<evidence type="ECO:0000256" key="2">
    <source>
        <dbReference type="SAM" id="Phobius"/>
    </source>
</evidence>
<evidence type="ECO:0000256" key="1">
    <source>
        <dbReference type="SAM" id="Coils"/>
    </source>
</evidence>
<keyword evidence="2" id="KW-1133">Transmembrane helix</keyword>
<keyword evidence="1" id="KW-0175">Coiled coil</keyword>
<keyword evidence="4" id="KW-1185">Reference proteome</keyword>
<protein>
    <recommendedName>
        <fullName evidence="5">DUF4282 domain-containing protein</fullName>
    </recommendedName>
</protein>
<feature type="coiled-coil region" evidence="1">
    <location>
        <begin position="4"/>
        <end position="38"/>
    </location>
</feature>
<dbReference type="RefSeq" id="WP_171544980.1">
    <property type="nucleotide sequence ID" value="NZ_JABERG010000018.1"/>
</dbReference>
<proteinExistence type="predicted"/>
<sequence length="197" mass="22843">MTSNQNLSKNLRDIVEDIEDIEEKLTDDEDRLTELNDGAWSIAFGNIFLRIFIFFIYLIIGFIAAVMIDKSWWVNLIGAFFAVLLVEVFLFGQILKINAAKRVKTYTKALKKLEKEFNDLIDDQLLPEINELGMMTAKNIINKTSARYLSTECVREFMDEKVKRGGFEKIKLNDDILYKSKDPKFLKNINTIILDVD</sequence>
<keyword evidence="2" id="KW-0472">Membrane</keyword>